<proteinExistence type="predicted"/>
<dbReference type="EMBL" id="HF951689">
    <property type="protein sequence ID" value="CCW34488.1"/>
    <property type="molecule type" value="Genomic_DNA"/>
</dbReference>
<accession>S0EXG7</accession>
<dbReference type="InterPro" id="IPR006626">
    <property type="entry name" value="PbH1"/>
</dbReference>
<feature type="domain" description="Right handed beta helix" evidence="2">
    <location>
        <begin position="286"/>
        <end position="364"/>
    </location>
</feature>
<dbReference type="SUPFAM" id="SSF51126">
    <property type="entry name" value="Pectin lyase-like"/>
    <property type="match status" value="1"/>
</dbReference>
<evidence type="ECO:0000313" key="4">
    <source>
        <dbReference type="Proteomes" id="UP000014227"/>
    </source>
</evidence>
<name>S0EXG7_CHTCT</name>
<dbReference type="OrthoDB" id="9803686at2"/>
<dbReference type="InterPro" id="IPR039448">
    <property type="entry name" value="Beta_helix"/>
</dbReference>
<dbReference type="InParanoid" id="S0EXG7"/>
<feature type="domain" description="Periplasmic copper-binding protein NosD beta helix" evidence="1">
    <location>
        <begin position="88"/>
        <end position="258"/>
    </location>
</feature>
<evidence type="ECO:0000313" key="3">
    <source>
        <dbReference type="EMBL" id="CCW34488.1"/>
    </source>
</evidence>
<dbReference type="SMART" id="SM00710">
    <property type="entry name" value="PbH1"/>
    <property type="match status" value="10"/>
</dbReference>
<dbReference type="AlphaFoldDB" id="S0EXG7"/>
<dbReference type="HOGENOM" id="CLU_363198_0_0_0"/>
<keyword evidence="4" id="KW-1185">Reference proteome</keyword>
<organism evidence="3 4">
    <name type="scientific">Chthonomonas calidirosea (strain DSM 23976 / ICMP 18418 / T49)</name>
    <dbReference type="NCBI Taxonomy" id="1303518"/>
    <lineage>
        <taxon>Bacteria</taxon>
        <taxon>Bacillati</taxon>
        <taxon>Armatimonadota</taxon>
        <taxon>Chthonomonadia</taxon>
        <taxon>Chthonomonadales</taxon>
        <taxon>Chthonomonadaceae</taxon>
        <taxon>Chthonomonas</taxon>
    </lineage>
</organism>
<protein>
    <submittedName>
        <fullName evidence="3">Putative pectin lyase</fullName>
    </submittedName>
</protein>
<dbReference type="KEGG" id="ccz:CCALI_00663"/>
<dbReference type="InterPro" id="IPR012334">
    <property type="entry name" value="Pectin_lyas_fold"/>
</dbReference>
<dbReference type="NCBIfam" id="TIGR03804">
    <property type="entry name" value="para_beta_helix"/>
    <property type="match status" value="3"/>
</dbReference>
<dbReference type="Proteomes" id="UP000014227">
    <property type="component" value="Chromosome I"/>
</dbReference>
<dbReference type="RefSeq" id="WP_016482050.1">
    <property type="nucleotide sequence ID" value="NC_021487.1"/>
</dbReference>
<dbReference type="InterPro" id="IPR007742">
    <property type="entry name" value="NosD_dom"/>
</dbReference>
<evidence type="ECO:0000259" key="2">
    <source>
        <dbReference type="Pfam" id="PF13229"/>
    </source>
</evidence>
<dbReference type="InterPro" id="IPR011050">
    <property type="entry name" value="Pectin_lyase_fold/virulence"/>
</dbReference>
<dbReference type="STRING" id="454171.CP488_00490"/>
<evidence type="ECO:0000259" key="1">
    <source>
        <dbReference type="Pfam" id="PF05048"/>
    </source>
</evidence>
<dbReference type="Pfam" id="PF05048">
    <property type="entry name" value="NosD"/>
    <property type="match status" value="1"/>
</dbReference>
<sequence>MPSRFVYRYPNTLFTAYQGMLYTTLLLCPFSLQAQQVVLKPNSVVSKATIFRPGTYTLEDRDLPMLVVRGQNFTLDLRNVRIRGAYHNRGIGIYIVHSHNITIRHANVAGCLYGILIENCRSIRILDSDLSHNGCPKVGTIIDESGNQPQDQWGAGILVRNSAYCSISNSIAQYAWDGIDLVRSQNCILTNCALSYNNNWGIHLWQASHNIIRNNRAIWCTTGAGQLYQALGGWSTLDSAGICLEHASSNNLVEGNDFRFGGDGIFVRANEGPLVPGHTVPPRFSSDNNCFRNNDCSFSPNNAIEVDLVANTIIEQNNCSNSNYGLWLGYSRNTKVRGNECINDTTRAVEIENGQNILLEGNVFGFDVPKQDTPLVYLRQNGRDSVPSGPYHITGNLFYGARTPLKLLNTQADLFHNFFCLPSQFSVVSPTSYIEADPLSHYQNRDPVVYSEDDRATLPPLPYKLQVGKPLLLSNLHLRLPLVVPVVELNGIPLWVKAYRKDHLKLEIPTDFWDRPHASSAELRLFDGYGWSHIARIAVDYPASTSDIQTVMPNPMHPGDIVTLEGRHLGRGRLRVNGKIVWPIAHTESSIRFQLPYTILTSRGLNLLLERQGEYLTPPLSLFVEVLPQNVPHLIEVRFEPKTLHVGELLKVTFVLKNNLPVAAPLMQAPKPGFVYNENQSWQQAGYEEEAGTLELAVTSDHPGDLPPGLWPYRFGFGQATLPAHQTLEVKGFIRVQTPGTHLYRAGLVVAGERFIDDGVFPTQITVLP</sequence>
<dbReference type="InterPro" id="IPR022441">
    <property type="entry name" value="Para_beta_helix_rpt-2"/>
</dbReference>
<keyword evidence="3" id="KW-0456">Lyase</keyword>
<dbReference type="Gene3D" id="2.160.20.10">
    <property type="entry name" value="Single-stranded right-handed beta-helix, Pectin lyase-like"/>
    <property type="match status" value="2"/>
</dbReference>
<dbReference type="eggNOG" id="COG3420">
    <property type="taxonomic scope" value="Bacteria"/>
</dbReference>
<reference evidence="4" key="1">
    <citation type="submission" date="2013-03" db="EMBL/GenBank/DDBJ databases">
        <title>Genome sequence of Chthonomonas calidirosea, the first sequenced genome from the Armatimonadetes phylum (formally candidate division OP10).</title>
        <authorList>
            <person name="Lee K.C.Y."/>
            <person name="Morgan X.C."/>
            <person name="Dunfield P.F."/>
            <person name="Tamas I."/>
            <person name="Houghton K.M."/>
            <person name="Vyssotski M."/>
            <person name="Ryan J.L.J."/>
            <person name="Lagutin K."/>
            <person name="McDonald I.R."/>
            <person name="Stott M.B."/>
        </authorList>
    </citation>
    <scope>NUCLEOTIDE SEQUENCE [LARGE SCALE GENOMIC DNA]</scope>
    <source>
        <strain evidence="4">DSM 23976 / ICMP 18418 / T49</strain>
    </source>
</reference>
<dbReference type="PATRIC" id="fig|1303518.3.peg.668"/>
<dbReference type="Pfam" id="PF13229">
    <property type="entry name" value="Beta_helix"/>
    <property type="match status" value="1"/>
</dbReference>
<dbReference type="GO" id="GO:0016829">
    <property type="term" value="F:lyase activity"/>
    <property type="evidence" value="ECO:0007669"/>
    <property type="project" value="UniProtKB-KW"/>
</dbReference>
<gene>
    <name evidence="3" type="ORF">CCALI_00663</name>
</gene>